<dbReference type="EMBL" id="MU860328">
    <property type="protein sequence ID" value="KAK4234784.1"/>
    <property type="molecule type" value="Genomic_DNA"/>
</dbReference>
<dbReference type="Proteomes" id="UP001303760">
    <property type="component" value="Unassembled WGS sequence"/>
</dbReference>
<evidence type="ECO:0000313" key="3">
    <source>
        <dbReference type="Proteomes" id="UP001303760"/>
    </source>
</evidence>
<comment type="caution">
    <text evidence="2">The sequence shown here is derived from an EMBL/GenBank/DDBJ whole genome shotgun (WGS) entry which is preliminary data.</text>
</comment>
<feature type="compositionally biased region" description="Low complexity" evidence="1">
    <location>
        <begin position="21"/>
        <end position="44"/>
    </location>
</feature>
<evidence type="ECO:0000256" key="1">
    <source>
        <dbReference type="SAM" id="MobiDB-lite"/>
    </source>
</evidence>
<keyword evidence="3" id="KW-1185">Reference proteome</keyword>
<protein>
    <submittedName>
        <fullName evidence="2">Uncharacterized protein</fullName>
    </submittedName>
</protein>
<accession>A0AAN7HBE1</accession>
<proteinExistence type="predicted"/>
<gene>
    <name evidence="2" type="ORF">C8A03DRAFT_37411</name>
</gene>
<feature type="compositionally biased region" description="Gly residues" evidence="1">
    <location>
        <begin position="1"/>
        <end position="10"/>
    </location>
</feature>
<feature type="compositionally biased region" description="Polar residues" evidence="1">
    <location>
        <begin position="45"/>
        <end position="58"/>
    </location>
</feature>
<organism evidence="2 3">
    <name type="scientific">Achaetomium macrosporum</name>
    <dbReference type="NCBI Taxonomy" id="79813"/>
    <lineage>
        <taxon>Eukaryota</taxon>
        <taxon>Fungi</taxon>
        <taxon>Dikarya</taxon>
        <taxon>Ascomycota</taxon>
        <taxon>Pezizomycotina</taxon>
        <taxon>Sordariomycetes</taxon>
        <taxon>Sordariomycetidae</taxon>
        <taxon>Sordariales</taxon>
        <taxon>Chaetomiaceae</taxon>
        <taxon>Achaetomium</taxon>
    </lineage>
</organism>
<reference evidence="2" key="1">
    <citation type="journal article" date="2023" name="Mol. Phylogenet. Evol.">
        <title>Genome-scale phylogeny and comparative genomics of the fungal order Sordariales.</title>
        <authorList>
            <person name="Hensen N."/>
            <person name="Bonometti L."/>
            <person name="Westerberg I."/>
            <person name="Brannstrom I.O."/>
            <person name="Guillou S."/>
            <person name="Cros-Aarteil S."/>
            <person name="Calhoun S."/>
            <person name="Haridas S."/>
            <person name="Kuo A."/>
            <person name="Mondo S."/>
            <person name="Pangilinan J."/>
            <person name="Riley R."/>
            <person name="LaButti K."/>
            <person name="Andreopoulos B."/>
            <person name="Lipzen A."/>
            <person name="Chen C."/>
            <person name="Yan M."/>
            <person name="Daum C."/>
            <person name="Ng V."/>
            <person name="Clum A."/>
            <person name="Steindorff A."/>
            <person name="Ohm R.A."/>
            <person name="Martin F."/>
            <person name="Silar P."/>
            <person name="Natvig D.O."/>
            <person name="Lalanne C."/>
            <person name="Gautier V."/>
            <person name="Ament-Velasquez S.L."/>
            <person name="Kruys A."/>
            <person name="Hutchinson M.I."/>
            <person name="Powell A.J."/>
            <person name="Barry K."/>
            <person name="Miller A.N."/>
            <person name="Grigoriev I.V."/>
            <person name="Debuchy R."/>
            <person name="Gladieux P."/>
            <person name="Hiltunen Thoren M."/>
            <person name="Johannesson H."/>
        </authorList>
    </citation>
    <scope>NUCLEOTIDE SEQUENCE</scope>
    <source>
        <strain evidence="2">CBS 532.94</strain>
    </source>
</reference>
<feature type="region of interest" description="Disordered" evidence="1">
    <location>
        <begin position="1"/>
        <end position="116"/>
    </location>
</feature>
<name>A0AAN7HBE1_9PEZI</name>
<feature type="compositionally biased region" description="Low complexity" evidence="1">
    <location>
        <begin position="59"/>
        <end position="115"/>
    </location>
</feature>
<evidence type="ECO:0000313" key="2">
    <source>
        <dbReference type="EMBL" id="KAK4234784.1"/>
    </source>
</evidence>
<sequence length="222" mass="23395">MCRLCPGGGIPLPNCLDRRSSSGPSPSRAPRAPRPGRTAATGATISTNVASLPTSVRSARSGTPTARPATPTARPATSTPGPSGTRAGAALAREASRASGSSSSSDASAVSTATDESVKSLNTLANIISRDLHDLTVLADELRAWAKIIDPTFYAERQIEKLADWPREVRNAYDAYKAAGTRHAAAQAAYNDYMAANRRSTDPEVFLKRADLAIKWSKEACR</sequence>
<dbReference type="AlphaFoldDB" id="A0AAN7HBE1"/>
<reference evidence="2" key="2">
    <citation type="submission" date="2023-05" db="EMBL/GenBank/DDBJ databases">
        <authorList>
            <consortium name="Lawrence Berkeley National Laboratory"/>
            <person name="Steindorff A."/>
            <person name="Hensen N."/>
            <person name="Bonometti L."/>
            <person name="Westerberg I."/>
            <person name="Brannstrom I.O."/>
            <person name="Guillou S."/>
            <person name="Cros-Aarteil S."/>
            <person name="Calhoun S."/>
            <person name="Haridas S."/>
            <person name="Kuo A."/>
            <person name="Mondo S."/>
            <person name="Pangilinan J."/>
            <person name="Riley R."/>
            <person name="Labutti K."/>
            <person name="Andreopoulos B."/>
            <person name="Lipzen A."/>
            <person name="Chen C."/>
            <person name="Yanf M."/>
            <person name="Daum C."/>
            <person name="Ng V."/>
            <person name="Clum A."/>
            <person name="Ohm R."/>
            <person name="Martin F."/>
            <person name="Silar P."/>
            <person name="Natvig D."/>
            <person name="Lalanne C."/>
            <person name="Gautier V."/>
            <person name="Ament-Velasquez S.L."/>
            <person name="Kruys A."/>
            <person name="Hutchinson M.I."/>
            <person name="Powell A.J."/>
            <person name="Barry K."/>
            <person name="Miller A.N."/>
            <person name="Grigoriev I.V."/>
            <person name="Debuchy R."/>
            <person name="Gladieux P."/>
            <person name="Thoren M.H."/>
            <person name="Johannesson H."/>
        </authorList>
    </citation>
    <scope>NUCLEOTIDE SEQUENCE</scope>
    <source>
        <strain evidence="2">CBS 532.94</strain>
    </source>
</reference>